<keyword evidence="2" id="KW-0732">Signal</keyword>
<dbReference type="InterPro" id="IPR057626">
    <property type="entry name" value="S-S_Temptin"/>
</dbReference>
<dbReference type="Proteomes" id="UP000243579">
    <property type="component" value="Unassembled WGS sequence"/>
</dbReference>
<name>A0A1V9ZER5_ACHHY</name>
<dbReference type="PANTHER" id="PTHR34737">
    <property type="entry name" value="EF-HAND DOMAIN-CONTAINING PROTEIN"/>
    <property type="match status" value="1"/>
</dbReference>
<sequence>MLCLAVMALAAAVTAKPQFVARIPNGANVPGVEAVGHIDPAGGGARNAFGSDFSSKGLTWNVALCKLDSDGDGATNGEELLDPCCKWTPGATLASTSIPTHPGVKNTFTAAQLAALKCGAAASGTGANSTAGATPSPGATTADASSTSGAPTAPATTAALPTVKSGVASFAVGAGTIVPTWSSSLCILLITMHSIYALATLCLIAPVAQGFGKFAALVPNGKGVAGVAAIGHVDPAGGGDRNQFGKDFAAAGNAWSTALCQLDSDGDGATNGEELGDPCCTWKAGATVTSKSTPTSPGSKNTFTPAQLTALKCQGGGGAAGNSTGAPGNATTGVPSITTAVPGPSSSSSPSVVTPTAASTTKAPSSSASTTTASVALIAAAAYAMYQ</sequence>
<evidence type="ECO:0000313" key="4">
    <source>
        <dbReference type="EMBL" id="OQR96320.1"/>
    </source>
</evidence>
<dbReference type="OrthoDB" id="129121at2759"/>
<evidence type="ECO:0000313" key="5">
    <source>
        <dbReference type="Proteomes" id="UP000243579"/>
    </source>
</evidence>
<gene>
    <name evidence="4" type="ORF">ACHHYP_16105</name>
</gene>
<protein>
    <recommendedName>
        <fullName evidence="3">Temptin Cys/Cys disulfide domain-containing protein</fullName>
    </recommendedName>
</protein>
<feature type="chain" id="PRO_5012732127" description="Temptin Cys/Cys disulfide domain-containing protein" evidence="2">
    <location>
        <begin position="16"/>
        <end position="387"/>
    </location>
</feature>
<proteinExistence type="predicted"/>
<dbReference type="PANTHER" id="PTHR34737:SF2">
    <property type="entry name" value="EF-HAND DOMAIN-CONTAINING PROTEIN"/>
    <property type="match status" value="1"/>
</dbReference>
<evidence type="ECO:0000256" key="1">
    <source>
        <dbReference type="SAM" id="MobiDB-lite"/>
    </source>
</evidence>
<keyword evidence="5" id="KW-1185">Reference proteome</keyword>
<evidence type="ECO:0000256" key="2">
    <source>
        <dbReference type="SAM" id="SignalP"/>
    </source>
</evidence>
<dbReference type="STRING" id="1202772.A0A1V9ZER5"/>
<dbReference type="AlphaFoldDB" id="A0A1V9ZER5"/>
<feature type="domain" description="Temptin Cys/Cys disulfide" evidence="3">
    <location>
        <begin position="209"/>
        <end position="298"/>
    </location>
</feature>
<evidence type="ECO:0000259" key="3">
    <source>
        <dbReference type="Pfam" id="PF24784"/>
    </source>
</evidence>
<reference evidence="4 5" key="1">
    <citation type="journal article" date="2014" name="Genome Biol. Evol.">
        <title>The secreted proteins of Achlya hypogyna and Thraustotheca clavata identify the ancestral oomycete secretome and reveal gene acquisitions by horizontal gene transfer.</title>
        <authorList>
            <person name="Misner I."/>
            <person name="Blouin N."/>
            <person name="Leonard G."/>
            <person name="Richards T.A."/>
            <person name="Lane C.E."/>
        </authorList>
    </citation>
    <scope>NUCLEOTIDE SEQUENCE [LARGE SCALE GENOMIC DNA]</scope>
    <source>
        <strain evidence="4 5">ATCC 48635</strain>
    </source>
</reference>
<accession>A0A1V9ZER5</accession>
<feature type="domain" description="Temptin Cys/Cys disulfide" evidence="3">
    <location>
        <begin position="14"/>
        <end position="104"/>
    </location>
</feature>
<dbReference type="Pfam" id="PF24784">
    <property type="entry name" value="Temptin_C"/>
    <property type="match status" value="2"/>
</dbReference>
<dbReference type="EMBL" id="JNBR01000148">
    <property type="protein sequence ID" value="OQR96320.1"/>
    <property type="molecule type" value="Genomic_DNA"/>
</dbReference>
<feature type="compositionally biased region" description="Low complexity" evidence="1">
    <location>
        <begin position="321"/>
        <end position="369"/>
    </location>
</feature>
<feature type="region of interest" description="Disordered" evidence="1">
    <location>
        <begin position="127"/>
        <end position="156"/>
    </location>
</feature>
<organism evidence="4 5">
    <name type="scientific">Achlya hypogyna</name>
    <name type="common">Oomycete</name>
    <name type="synonym">Protoachlya hypogyna</name>
    <dbReference type="NCBI Taxonomy" id="1202772"/>
    <lineage>
        <taxon>Eukaryota</taxon>
        <taxon>Sar</taxon>
        <taxon>Stramenopiles</taxon>
        <taxon>Oomycota</taxon>
        <taxon>Saprolegniomycetes</taxon>
        <taxon>Saprolegniales</taxon>
        <taxon>Achlyaceae</taxon>
        <taxon>Achlya</taxon>
    </lineage>
</organism>
<comment type="caution">
    <text evidence="4">The sequence shown here is derived from an EMBL/GenBank/DDBJ whole genome shotgun (WGS) entry which is preliminary data.</text>
</comment>
<feature type="region of interest" description="Disordered" evidence="1">
    <location>
        <begin position="314"/>
        <end position="369"/>
    </location>
</feature>
<feature type="signal peptide" evidence="2">
    <location>
        <begin position="1"/>
        <end position="15"/>
    </location>
</feature>
<dbReference type="InterPro" id="IPR055313">
    <property type="entry name" value="Temptin-like"/>
</dbReference>